<protein>
    <submittedName>
        <fullName evidence="2">Uncharacterized protein</fullName>
    </submittedName>
</protein>
<feature type="coiled-coil region" evidence="1">
    <location>
        <begin position="254"/>
        <end position="313"/>
    </location>
</feature>
<keyword evidence="3" id="KW-1185">Reference proteome</keyword>
<reference evidence="2 3" key="1">
    <citation type="submission" date="2022-04" db="EMBL/GenBank/DDBJ databases">
        <title>Positive selection, recombination, and allopatry shape intraspecific diversity of widespread and dominant cyanobacteria.</title>
        <authorList>
            <person name="Wei J."/>
            <person name="Shu W."/>
            <person name="Hu C."/>
        </authorList>
    </citation>
    <scope>NUCLEOTIDE SEQUENCE [LARGE SCALE GENOMIC DNA]</scope>
    <source>
        <strain evidence="2 3">GB2-A5</strain>
    </source>
</reference>
<sequence length="389" mass="42978">MNNWRNFIYVVAFFILGFPAAIALSNSSSSSGELKGGTLPSFPVQKKVAPSASSGIPKTFKLNISVSKPEDLKVRQGETVISGQVLADRVSDRNRLNLAKQELELSLKKIEGSIIFNPPKPKSVPSVASLPPSQFREQEADILDAQIKVREAQIAVDLHKRSLSLAPPKETSELEQARAVVVAAKNKVDIQQRKIDAIATMTLPEAVSEHEAKVMEQLQTELTSREAEERVAAANLEAASLGAAEEERQLLADFDRAKSNLELVKARLDTAREKRQREEYQHQLELAQRAEQQNQAEQAYSRQLMEAQAQEREKDYQLSQVRAKIQDVNSQLAQLATIKSPYSGLVRRVKYEGQSNQDLKVTITIATGSSAVQFPRTEGDRIPGIAGSN</sequence>
<comment type="caution">
    <text evidence="2">The sequence shown here is derived from an EMBL/GenBank/DDBJ whole genome shotgun (WGS) entry which is preliminary data.</text>
</comment>
<evidence type="ECO:0000256" key="1">
    <source>
        <dbReference type="SAM" id="Coils"/>
    </source>
</evidence>
<proteinExistence type="predicted"/>
<accession>A0ABV0JUH1</accession>
<dbReference type="EMBL" id="JAMPKK010000059">
    <property type="protein sequence ID" value="MEP0867101.1"/>
    <property type="molecule type" value="Genomic_DNA"/>
</dbReference>
<organism evidence="2 3">
    <name type="scientific">Funiculus sociatus GB2-A5</name>
    <dbReference type="NCBI Taxonomy" id="2933946"/>
    <lineage>
        <taxon>Bacteria</taxon>
        <taxon>Bacillati</taxon>
        <taxon>Cyanobacteriota</taxon>
        <taxon>Cyanophyceae</taxon>
        <taxon>Coleofasciculales</taxon>
        <taxon>Coleofasciculaceae</taxon>
        <taxon>Funiculus</taxon>
    </lineage>
</organism>
<dbReference type="Proteomes" id="UP001442494">
    <property type="component" value="Unassembled WGS sequence"/>
</dbReference>
<keyword evidence="1" id="KW-0175">Coiled coil</keyword>
<name>A0ABV0JUH1_9CYAN</name>
<gene>
    <name evidence="2" type="ORF">NDI37_21860</name>
</gene>
<dbReference type="RefSeq" id="WP_190417138.1">
    <property type="nucleotide sequence ID" value="NZ_JAMPKK010000059.1"/>
</dbReference>
<evidence type="ECO:0000313" key="2">
    <source>
        <dbReference type="EMBL" id="MEP0867101.1"/>
    </source>
</evidence>
<evidence type="ECO:0000313" key="3">
    <source>
        <dbReference type="Proteomes" id="UP001442494"/>
    </source>
</evidence>